<gene>
    <name evidence="11" type="ORF">TrRE_jg6976</name>
</gene>
<proteinExistence type="inferred from homology"/>
<dbReference type="InterPro" id="IPR029020">
    <property type="entry name" value="Ammonium/urea_transptr"/>
</dbReference>
<dbReference type="Pfam" id="PF00909">
    <property type="entry name" value="Ammonium_transp"/>
    <property type="match status" value="1"/>
</dbReference>
<keyword evidence="6 8" id="KW-0472">Membrane</keyword>
<dbReference type="GO" id="GO:0005886">
    <property type="term" value="C:plasma membrane"/>
    <property type="evidence" value="ECO:0007669"/>
    <property type="project" value="TreeGrafter"/>
</dbReference>
<dbReference type="GO" id="GO:0097272">
    <property type="term" value="P:ammonium homeostasis"/>
    <property type="evidence" value="ECO:0007669"/>
    <property type="project" value="TreeGrafter"/>
</dbReference>
<evidence type="ECO:0000256" key="5">
    <source>
        <dbReference type="ARBA" id="ARBA00022989"/>
    </source>
</evidence>
<accession>A0A9W6ZXB4</accession>
<evidence type="ECO:0000256" key="9">
    <source>
        <dbReference type="SAM" id="SignalP"/>
    </source>
</evidence>
<organism evidence="11 12">
    <name type="scientific">Triparma retinervis</name>
    <dbReference type="NCBI Taxonomy" id="2557542"/>
    <lineage>
        <taxon>Eukaryota</taxon>
        <taxon>Sar</taxon>
        <taxon>Stramenopiles</taxon>
        <taxon>Ochrophyta</taxon>
        <taxon>Bolidophyceae</taxon>
        <taxon>Parmales</taxon>
        <taxon>Triparmaceae</taxon>
        <taxon>Triparma</taxon>
    </lineage>
</organism>
<dbReference type="GO" id="GO:0008519">
    <property type="term" value="F:ammonium channel activity"/>
    <property type="evidence" value="ECO:0007669"/>
    <property type="project" value="InterPro"/>
</dbReference>
<sequence>MVRWAVPLLLLLPWAQSQTSPHVDDASQNTVLGPCKRGAGEQCGGVNGNGEVWELDGPEASCCAEGHICNYKTLYYSECVPTFRGKSPARTQRELDTESEEAITEVWAAMNNFYLIINAQIVFFMQAGFAMLEVGIISPKNAKSILFKNLLDMCTVALTWWMWGFGLAGNGASGQIVAEGSSFGDFGMGEGVTRGGSGRGGGLDWENSAAFLHSLVFATTTTTIMSGGVAERMKVEVYIFLSVILSSFVYSTVVSWGWGDDGFLKEMGFVDFAGSCVVHLVGGCAALVGAAMVGPRRNRFTDTGDVVSFKSTSLVLSSLGAMMLAFSWISFNGSSVLSTGGGNLELAAHAVTNTLLSLGGAGVTSVVIASLLQKGTYDLPNTINSILGGLVAVTAPCAFIDNWNAVLLGIISSMVSMGSSNFVMKTLRIDDPLDAFSVHGACGILGTIWTGLFAREDLLSMVGHTKGAGLFYTGNPELLLAQLAGCGVVIGFTTITIATSSVFFHLVMVAYKAARGSDEIVVDDIGDDDGAMYAEDESATTESVEEGNLRFFERVMLSLRFSKDAEIVGADFIYHEGNAFELTKNQVIMYNQEKNAQDRIQRRRDASRE</sequence>
<evidence type="ECO:0000256" key="6">
    <source>
        <dbReference type="ARBA" id="ARBA00023136"/>
    </source>
</evidence>
<comment type="similarity">
    <text evidence="2">Belongs to the ammonia transporter channel (TC 1.A.11.2) family.</text>
</comment>
<evidence type="ECO:0000256" key="1">
    <source>
        <dbReference type="ARBA" id="ARBA00004141"/>
    </source>
</evidence>
<dbReference type="EMBL" id="BRXZ01001091">
    <property type="protein sequence ID" value="GMH62114.1"/>
    <property type="molecule type" value="Genomic_DNA"/>
</dbReference>
<evidence type="ECO:0000313" key="12">
    <source>
        <dbReference type="Proteomes" id="UP001165082"/>
    </source>
</evidence>
<feature type="transmembrane region" description="Helical" evidence="8">
    <location>
        <begin position="314"/>
        <end position="331"/>
    </location>
</feature>
<evidence type="ECO:0000256" key="3">
    <source>
        <dbReference type="ARBA" id="ARBA00022448"/>
    </source>
</evidence>
<dbReference type="AlphaFoldDB" id="A0A9W6ZXB4"/>
<feature type="transmembrane region" description="Helical" evidence="8">
    <location>
        <begin position="113"/>
        <end position="134"/>
    </location>
</feature>
<reference evidence="11" key="1">
    <citation type="submission" date="2022-07" db="EMBL/GenBank/DDBJ databases">
        <title>Genome analysis of Parmales, a sister group of diatoms, reveals the evolutionary specialization of diatoms from phago-mixotrophs to photoautotrophs.</title>
        <authorList>
            <person name="Ban H."/>
            <person name="Sato S."/>
            <person name="Yoshikawa S."/>
            <person name="Kazumasa Y."/>
            <person name="Nakamura Y."/>
            <person name="Ichinomiya M."/>
            <person name="Saitoh K."/>
            <person name="Sato N."/>
            <person name="Blanc-Mathieu R."/>
            <person name="Endo H."/>
            <person name="Kuwata A."/>
            <person name="Ogata H."/>
        </authorList>
    </citation>
    <scope>NUCLEOTIDE SEQUENCE</scope>
</reference>
<feature type="transmembrane region" description="Helical" evidence="8">
    <location>
        <begin position="379"/>
        <end position="399"/>
    </location>
</feature>
<feature type="transmembrane region" description="Helical" evidence="8">
    <location>
        <begin position="237"/>
        <end position="258"/>
    </location>
</feature>
<feature type="domain" description="Ammonium transporter AmtB-like" evidence="10">
    <location>
        <begin position="115"/>
        <end position="508"/>
    </location>
</feature>
<feature type="transmembrane region" description="Helical" evidence="8">
    <location>
        <begin position="351"/>
        <end position="372"/>
    </location>
</feature>
<feature type="transmembrane region" description="Helical" evidence="8">
    <location>
        <begin position="405"/>
        <end position="424"/>
    </location>
</feature>
<evidence type="ECO:0000313" key="11">
    <source>
        <dbReference type="EMBL" id="GMH62114.1"/>
    </source>
</evidence>
<dbReference type="OrthoDB" id="534912at2759"/>
<dbReference type="InterPro" id="IPR018047">
    <property type="entry name" value="Ammonium_transpt_CS"/>
</dbReference>
<keyword evidence="4 8" id="KW-0812">Transmembrane</keyword>
<keyword evidence="3" id="KW-0813">Transport</keyword>
<protein>
    <recommendedName>
        <fullName evidence="10">Ammonium transporter AmtB-like domain-containing protein</fullName>
    </recommendedName>
</protein>
<dbReference type="PROSITE" id="PS01219">
    <property type="entry name" value="AMMONIUM_TRANSP"/>
    <property type="match status" value="1"/>
</dbReference>
<keyword evidence="12" id="KW-1185">Reference proteome</keyword>
<keyword evidence="7" id="KW-0924">Ammonia transport</keyword>
<dbReference type="PANTHER" id="PTHR11730:SF6">
    <property type="entry name" value="AMMONIUM TRANSPORTER"/>
    <property type="match status" value="1"/>
</dbReference>
<feature type="transmembrane region" description="Helical" evidence="8">
    <location>
        <begin position="270"/>
        <end position="293"/>
    </location>
</feature>
<dbReference type="InterPro" id="IPR024041">
    <property type="entry name" value="NH4_transpt_AmtB-like_dom"/>
</dbReference>
<comment type="caution">
    <text evidence="11">The sequence shown here is derived from an EMBL/GenBank/DDBJ whole genome shotgun (WGS) entry which is preliminary data.</text>
</comment>
<evidence type="ECO:0000256" key="2">
    <source>
        <dbReference type="ARBA" id="ARBA00005887"/>
    </source>
</evidence>
<keyword evidence="9" id="KW-0732">Signal</keyword>
<evidence type="ECO:0000256" key="8">
    <source>
        <dbReference type="SAM" id="Phobius"/>
    </source>
</evidence>
<dbReference type="Proteomes" id="UP001165082">
    <property type="component" value="Unassembled WGS sequence"/>
</dbReference>
<dbReference type="PANTHER" id="PTHR11730">
    <property type="entry name" value="AMMONIUM TRANSPORTER"/>
    <property type="match status" value="1"/>
</dbReference>
<name>A0A9W6ZXB4_9STRA</name>
<dbReference type="Gene3D" id="1.10.3430.10">
    <property type="entry name" value="Ammonium transporter AmtB like domains"/>
    <property type="match status" value="1"/>
</dbReference>
<evidence type="ECO:0000256" key="7">
    <source>
        <dbReference type="ARBA" id="ARBA00023177"/>
    </source>
</evidence>
<feature type="transmembrane region" description="Helical" evidence="8">
    <location>
        <begin position="210"/>
        <end position="230"/>
    </location>
</feature>
<evidence type="ECO:0000259" key="10">
    <source>
        <dbReference type="Pfam" id="PF00909"/>
    </source>
</evidence>
<feature type="signal peptide" evidence="9">
    <location>
        <begin position="1"/>
        <end position="17"/>
    </location>
</feature>
<feature type="chain" id="PRO_5040936875" description="Ammonium transporter AmtB-like domain-containing protein" evidence="9">
    <location>
        <begin position="18"/>
        <end position="609"/>
    </location>
</feature>
<dbReference type="SUPFAM" id="SSF111352">
    <property type="entry name" value="Ammonium transporter"/>
    <property type="match status" value="1"/>
</dbReference>
<evidence type="ECO:0000256" key="4">
    <source>
        <dbReference type="ARBA" id="ARBA00022692"/>
    </source>
</evidence>
<keyword evidence="5 8" id="KW-1133">Transmembrane helix</keyword>
<feature type="transmembrane region" description="Helical" evidence="8">
    <location>
        <begin position="436"/>
        <end position="454"/>
    </location>
</feature>
<comment type="subcellular location">
    <subcellularLocation>
        <location evidence="1">Membrane</location>
        <topology evidence="1">Multi-pass membrane protein</topology>
    </subcellularLocation>
</comment>
<feature type="transmembrane region" description="Helical" evidence="8">
    <location>
        <begin position="479"/>
        <end position="507"/>
    </location>
</feature>